<keyword evidence="1 5" id="KW-0732">Signal</keyword>
<evidence type="ECO:0000256" key="2">
    <source>
        <dbReference type="ARBA" id="ARBA00023136"/>
    </source>
</evidence>
<evidence type="ECO:0000256" key="3">
    <source>
        <dbReference type="ARBA" id="ARBA00023139"/>
    </source>
</evidence>
<reference evidence="7 8" key="1">
    <citation type="submission" date="2020-08" db="EMBL/GenBank/DDBJ databases">
        <title>Genomic Encyclopedia of Type Strains, Phase IV (KMG-IV): sequencing the most valuable type-strain genomes for metagenomic binning, comparative biology and taxonomic classification.</title>
        <authorList>
            <person name="Goeker M."/>
        </authorList>
    </citation>
    <scope>NUCLEOTIDE SEQUENCE [LARGE SCALE GENOMIC DNA]</scope>
    <source>
        <strain evidence="7 8">DSM 27163</strain>
    </source>
</reference>
<evidence type="ECO:0000256" key="1">
    <source>
        <dbReference type="ARBA" id="ARBA00022729"/>
    </source>
</evidence>
<feature type="signal peptide" evidence="5">
    <location>
        <begin position="1"/>
        <end position="18"/>
    </location>
</feature>
<evidence type="ECO:0000256" key="5">
    <source>
        <dbReference type="SAM" id="SignalP"/>
    </source>
</evidence>
<dbReference type="Proteomes" id="UP000537161">
    <property type="component" value="Unassembled WGS sequence"/>
</dbReference>
<dbReference type="EMBL" id="JACIJH010000001">
    <property type="protein sequence ID" value="MBB5704973.1"/>
    <property type="molecule type" value="Genomic_DNA"/>
</dbReference>
<comment type="caution">
    <text evidence="7">The sequence shown here is derived from an EMBL/GenBank/DDBJ whole genome shotgun (WGS) entry which is preliminary data.</text>
</comment>
<organism evidence="7 8">
    <name type="scientific">Sphingopyxis panaciterrulae</name>
    <dbReference type="NCBI Taxonomy" id="462372"/>
    <lineage>
        <taxon>Bacteria</taxon>
        <taxon>Pseudomonadati</taxon>
        <taxon>Pseudomonadota</taxon>
        <taxon>Alphaproteobacteria</taxon>
        <taxon>Sphingomonadales</taxon>
        <taxon>Sphingomonadaceae</taxon>
        <taxon>Sphingopyxis</taxon>
    </lineage>
</organism>
<evidence type="ECO:0000313" key="7">
    <source>
        <dbReference type="EMBL" id="MBB5704973.1"/>
    </source>
</evidence>
<dbReference type="Gene3D" id="2.40.128.200">
    <property type="match status" value="1"/>
</dbReference>
<keyword evidence="8" id="KW-1185">Reference proteome</keyword>
<keyword evidence="2" id="KW-0472">Membrane</keyword>
<dbReference type="PROSITE" id="PS51257">
    <property type="entry name" value="PROKAR_LIPOPROTEIN"/>
    <property type="match status" value="1"/>
</dbReference>
<feature type="domain" description="C-type lysozyme inhibitor" evidence="6">
    <location>
        <begin position="32"/>
        <end position="91"/>
    </location>
</feature>
<accession>A0A7W9B2C1</accession>
<keyword evidence="3" id="KW-0564">Palmitate</keyword>
<gene>
    <name evidence="7" type="ORF">FHR21_000298</name>
</gene>
<proteinExistence type="predicted"/>
<evidence type="ECO:0000313" key="8">
    <source>
        <dbReference type="Proteomes" id="UP000537161"/>
    </source>
</evidence>
<protein>
    <recommendedName>
        <fullName evidence="6">C-type lysozyme inhibitor domain-containing protein</fullName>
    </recommendedName>
</protein>
<dbReference type="InterPro" id="IPR036328">
    <property type="entry name" value="MliC_sf"/>
</dbReference>
<evidence type="ECO:0000256" key="4">
    <source>
        <dbReference type="ARBA" id="ARBA00023288"/>
    </source>
</evidence>
<evidence type="ECO:0000259" key="6">
    <source>
        <dbReference type="Pfam" id="PF09864"/>
    </source>
</evidence>
<dbReference type="RefSeq" id="WP_184094589.1">
    <property type="nucleotide sequence ID" value="NZ_JACIJH010000001.1"/>
</dbReference>
<dbReference type="InterPro" id="IPR018660">
    <property type="entry name" value="MliC"/>
</dbReference>
<name>A0A7W9B2C1_9SPHN</name>
<sequence length="107" mass="11324">MFKTLPVAVVAATTLAVAGCASVPPRNTGTTYECSAGTRLKVDYVGDGAIVRVNGRQTVVLKSTPSNRGRIYENKTGARLARNGNQVTWNTAARTAPESCRVVMTPL</sequence>
<keyword evidence="4" id="KW-0449">Lipoprotein</keyword>
<dbReference type="AlphaFoldDB" id="A0A7W9B2C1"/>
<feature type="chain" id="PRO_5030926647" description="C-type lysozyme inhibitor domain-containing protein" evidence="5">
    <location>
        <begin position="19"/>
        <end position="107"/>
    </location>
</feature>
<dbReference type="Pfam" id="PF09864">
    <property type="entry name" value="MliC"/>
    <property type="match status" value="1"/>
</dbReference>